<dbReference type="CDD" id="cd00063">
    <property type="entry name" value="FN3"/>
    <property type="match status" value="2"/>
</dbReference>
<dbReference type="SUPFAM" id="SSF49265">
    <property type="entry name" value="Fibronectin type III"/>
    <property type="match status" value="1"/>
</dbReference>
<gene>
    <name evidence="2" type="ORF">Ana3638_04380</name>
</gene>
<sequence>MNKKGKNILAILIIAGVLLILKGITAEAYVGSTFTYAYDNQTLTYKVLSEPTETENGTAEVINEEGSNEKLSGEVNIPQTVTNRNMTYNVIRIEDEAFMDAVNITGIKLPDKITYIGEDAFRNCAGLANINIPDGVTGIEDGTFSGCSSLKSMHLPDRVSYIGNSAFKDCGKLTGINLPEAVKKIGRSAFSGCSSLTSVNIPEGVTGLEDEVFQDCSNLTSVMLPDSIKSIGKYAFNNCISLKNIHLSDEITSIGEYAFSYCSSLTSIKIPYKVTKIENRTFIKCTGLTTIRIQDRITSIGDFAFYGCSSLISISIPENVTSIGNFTFQGCDNLRPIKIPSQVTSIGVGKFPYTGVLVYKNSYAETFFEKNFPEYYQIINLPLEEMVFSEDVKNIGVGDTVTLKPDFYPAFSSDITGNIIWTSSNPHTVSVDANGSVRGLSSGEADISAAMGKYQATCHIIVGGTALNPTSITIDEKNLAMNKGESTKLHLDFTPADSTNRMVTWKSSDNSVVTVDNGRIYAKAPGTATITAISGTASANCRITVYNPLKEIYSDYNEMRLNKGETKRIAVSYYPMDTTDDKTVVWRSEDESIAMVEDGIIKAIRPGKTTIIATVGTLTHSIPVSVLAPVKSITFSQASVALTAGQKQTVTLDVQPVDTTDNLVITSTDESVATYSEGIITAKKRGKATITAVCGSLSASIQVTVGTDIKSISLNKQNLNLYLGTSETLTVTYNPANPADDKTVTWASSDETVVKVDSKGKIQTVGTGTATLTAIAGGNKKASCSVTVKLSVPAALKAVSGGFNSTKISWGTVSGASGYEVYKADSKTGAYKIIKATTAKSFTNTGLTTGKTYYYKVRAYRYKGTKKVYSSFSEIAGAKPVPSTPGDVKLVKVSSGRISFTWNKVSGASGYEIYRASSKTKTYSRVKSTTSLHFINYGLTKGRTYYYKVRAYKIIGNQKVYSKFSAIFPIKI</sequence>
<dbReference type="SMART" id="SM00060">
    <property type="entry name" value="FN3"/>
    <property type="match status" value="2"/>
</dbReference>
<dbReference type="Gene3D" id="2.60.40.10">
    <property type="entry name" value="Immunoglobulins"/>
    <property type="match status" value="2"/>
</dbReference>
<dbReference type="InterPro" id="IPR003343">
    <property type="entry name" value="Big_2"/>
</dbReference>
<dbReference type="EMBL" id="CP048000">
    <property type="protein sequence ID" value="QHQ60114.1"/>
    <property type="molecule type" value="Genomic_DNA"/>
</dbReference>
<dbReference type="SUPFAM" id="SSF49373">
    <property type="entry name" value="Invasin/intimin cell-adhesion fragments"/>
    <property type="match status" value="5"/>
</dbReference>
<dbReference type="RefSeq" id="WP_161836950.1">
    <property type="nucleotide sequence ID" value="NZ_CP048000.1"/>
</dbReference>
<proteinExistence type="predicted"/>
<evidence type="ECO:0000313" key="3">
    <source>
        <dbReference type="Proteomes" id="UP000464314"/>
    </source>
</evidence>
<reference evidence="2 3" key="1">
    <citation type="submission" date="2020-01" db="EMBL/GenBank/DDBJ databases">
        <title>Genome analysis of Anaerocolumna sp. CBA3638.</title>
        <authorList>
            <person name="Kim J."/>
            <person name="Roh S.W."/>
        </authorList>
    </citation>
    <scope>NUCLEOTIDE SEQUENCE [LARGE SCALE GENOMIC DNA]</scope>
    <source>
        <strain evidence="2 3">CBA3638</strain>
    </source>
</reference>
<dbReference type="InterPro" id="IPR003961">
    <property type="entry name" value="FN3_dom"/>
</dbReference>
<dbReference type="KEGG" id="anr:Ana3638_04380"/>
<name>A0A6P1TG49_9FIRM</name>
<dbReference type="InterPro" id="IPR032675">
    <property type="entry name" value="LRR_dom_sf"/>
</dbReference>
<dbReference type="Gene3D" id="2.60.40.1080">
    <property type="match status" value="5"/>
</dbReference>
<accession>A0A6P1TG49</accession>
<feature type="domain" description="Fibronectin type-III" evidence="1">
    <location>
        <begin position="792"/>
        <end position="883"/>
    </location>
</feature>
<dbReference type="InterPro" id="IPR026906">
    <property type="entry name" value="LRR_5"/>
</dbReference>
<dbReference type="InterPro" id="IPR008964">
    <property type="entry name" value="Invasin/intimin_cell_adhesion"/>
</dbReference>
<protein>
    <submittedName>
        <fullName evidence="2">Leucine-rich repeat protein</fullName>
    </submittedName>
</protein>
<dbReference type="Pfam" id="PF13306">
    <property type="entry name" value="LRR_5"/>
    <property type="match status" value="1"/>
</dbReference>
<dbReference type="PANTHER" id="PTHR45661:SF3">
    <property type="entry name" value="IG-LIKE DOMAIN-CONTAINING PROTEIN"/>
    <property type="match status" value="1"/>
</dbReference>
<dbReference type="InterPro" id="IPR053139">
    <property type="entry name" value="Surface_bspA-like"/>
</dbReference>
<organism evidence="2 3">
    <name type="scientific">Anaerocolumna sedimenticola</name>
    <dbReference type="NCBI Taxonomy" id="2696063"/>
    <lineage>
        <taxon>Bacteria</taxon>
        <taxon>Bacillati</taxon>
        <taxon>Bacillota</taxon>
        <taxon>Clostridia</taxon>
        <taxon>Lachnospirales</taxon>
        <taxon>Lachnospiraceae</taxon>
        <taxon>Anaerocolumna</taxon>
    </lineage>
</organism>
<dbReference type="PROSITE" id="PS50853">
    <property type="entry name" value="FN3"/>
    <property type="match status" value="2"/>
</dbReference>
<feature type="domain" description="Fibronectin type-III" evidence="1">
    <location>
        <begin position="884"/>
        <end position="972"/>
    </location>
</feature>
<dbReference type="InterPro" id="IPR013783">
    <property type="entry name" value="Ig-like_fold"/>
</dbReference>
<dbReference type="SMART" id="SM00635">
    <property type="entry name" value="BID_2"/>
    <property type="match status" value="5"/>
</dbReference>
<dbReference type="AlphaFoldDB" id="A0A6P1TG49"/>
<dbReference type="PANTHER" id="PTHR45661">
    <property type="entry name" value="SURFACE ANTIGEN"/>
    <property type="match status" value="1"/>
</dbReference>
<dbReference type="Proteomes" id="UP000464314">
    <property type="component" value="Chromosome"/>
</dbReference>
<dbReference type="Gene3D" id="3.80.10.10">
    <property type="entry name" value="Ribonuclease Inhibitor"/>
    <property type="match status" value="2"/>
</dbReference>
<dbReference type="SUPFAM" id="SSF52058">
    <property type="entry name" value="L domain-like"/>
    <property type="match status" value="1"/>
</dbReference>
<evidence type="ECO:0000313" key="2">
    <source>
        <dbReference type="EMBL" id="QHQ60114.1"/>
    </source>
</evidence>
<dbReference type="InterPro" id="IPR036116">
    <property type="entry name" value="FN3_sf"/>
</dbReference>
<keyword evidence="3" id="KW-1185">Reference proteome</keyword>
<dbReference type="Pfam" id="PF02368">
    <property type="entry name" value="Big_2"/>
    <property type="match status" value="5"/>
</dbReference>
<evidence type="ECO:0000259" key="1">
    <source>
        <dbReference type="PROSITE" id="PS50853"/>
    </source>
</evidence>